<dbReference type="EMBL" id="JXXN02001457">
    <property type="protein sequence ID" value="THD24732.1"/>
    <property type="molecule type" value="Genomic_DNA"/>
</dbReference>
<dbReference type="PANTHER" id="PTHR11673">
    <property type="entry name" value="TRANSLATION INITIATION FACTOR 5A FAMILY MEMBER"/>
    <property type="match status" value="1"/>
</dbReference>
<dbReference type="GO" id="GO:0043022">
    <property type="term" value="F:ribosome binding"/>
    <property type="evidence" value="ECO:0007669"/>
    <property type="project" value="InterPro"/>
</dbReference>
<dbReference type="InterPro" id="IPR001884">
    <property type="entry name" value="IF5A-like"/>
</dbReference>
<dbReference type="AlphaFoldDB" id="A0A4E0RZH4"/>
<dbReference type="GO" id="GO:0045905">
    <property type="term" value="P:positive regulation of translational termination"/>
    <property type="evidence" value="ECO:0007669"/>
    <property type="project" value="InterPro"/>
</dbReference>
<keyword evidence="3" id="KW-0963">Cytoplasm</keyword>
<keyword evidence="10" id="KW-1185">Reference proteome</keyword>
<dbReference type="SUPFAM" id="SSF50104">
    <property type="entry name" value="Translation proteins SH3-like domain"/>
    <property type="match status" value="1"/>
</dbReference>
<evidence type="ECO:0000256" key="7">
    <source>
        <dbReference type="ARBA" id="ARBA00023071"/>
    </source>
</evidence>
<dbReference type="FunFam" id="2.30.30.30:FF:000007">
    <property type="entry name" value="Eukaryotic translation initiation factor 5A"/>
    <property type="match status" value="1"/>
</dbReference>
<dbReference type="GO" id="GO:0045901">
    <property type="term" value="P:positive regulation of translational elongation"/>
    <property type="evidence" value="ECO:0007669"/>
    <property type="project" value="InterPro"/>
</dbReference>
<accession>A0A4E0RZH4</accession>
<evidence type="ECO:0000256" key="1">
    <source>
        <dbReference type="ARBA" id="ARBA00004496"/>
    </source>
</evidence>
<proteinExistence type="inferred from homology"/>
<dbReference type="InterPro" id="IPR020189">
    <property type="entry name" value="IF5A_C"/>
</dbReference>
<dbReference type="Pfam" id="PF21485">
    <property type="entry name" value="IF5A-like_N"/>
    <property type="match status" value="1"/>
</dbReference>
<dbReference type="InterPro" id="IPR014722">
    <property type="entry name" value="Rib_uL2_dom2"/>
</dbReference>
<organism evidence="9 10">
    <name type="scientific">Fasciola hepatica</name>
    <name type="common">Liver fluke</name>
    <dbReference type="NCBI Taxonomy" id="6192"/>
    <lineage>
        <taxon>Eukaryota</taxon>
        <taxon>Metazoa</taxon>
        <taxon>Spiralia</taxon>
        <taxon>Lophotrochozoa</taxon>
        <taxon>Platyhelminthes</taxon>
        <taxon>Trematoda</taxon>
        <taxon>Digenea</taxon>
        <taxon>Plagiorchiida</taxon>
        <taxon>Echinostomata</taxon>
        <taxon>Echinostomatoidea</taxon>
        <taxon>Fasciolidae</taxon>
        <taxon>Fasciola</taxon>
    </lineage>
</organism>
<comment type="subcellular location">
    <subcellularLocation>
        <location evidence="1">Cytoplasm</location>
    </subcellularLocation>
</comment>
<sequence length="186" mass="20715">MRPSRSCFTILNRDCRAAGPASEQKMASAHFDDEDFATVDTGASMSEPKQCSALRTNGFVVIKNRPCQITSMSVSKTGKHGAAKVHLVGVDIFTGKKFEEQNSSTSTMMVPSITRKEYQLLDIRDDFLSLMADDLTVRENIKVPEGDVGNELREKWESKNDDDMIYVSVVSAMGEEHALRFRVCQP</sequence>
<keyword evidence="4" id="KW-0251">Elongation factor</keyword>
<feature type="domain" description="Translation initiation factor 5A C-terminal" evidence="8">
    <location>
        <begin position="112"/>
        <end position="182"/>
    </location>
</feature>
<evidence type="ECO:0000313" key="10">
    <source>
        <dbReference type="Proteomes" id="UP000230066"/>
    </source>
</evidence>
<dbReference type="GO" id="GO:0003743">
    <property type="term" value="F:translation initiation factor activity"/>
    <property type="evidence" value="ECO:0007669"/>
    <property type="project" value="UniProtKB-KW"/>
</dbReference>
<dbReference type="GO" id="GO:0003746">
    <property type="term" value="F:translation elongation factor activity"/>
    <property type="evidence" value="ECO:0007669"/>
    <property type="project" value="UniProtKB-KW"/>
</dbReference>
<keyword evidence="9" id="KW-0396">Initiation factor</keyword>
<dbReference type="GO" id="GO:0003723">
    <property type="term" value="F:RNA binding"/>
    <property type="evidence" value="ECO:0007669"/>
    <property type="project" value="UniProtKB-KW"/>
</dbReference>
<dbReference type="FunFam" id="2.40.50.140:FF:000034">
    <property type="entry name" value="Eukaryotic translation initiation factor 5A"/>
    <property type="match status" value="1"/>
</dbReference>
<evidence type="ECO:0000256" key="3">
    <source>
        <dbReference type="ARBA" id="ARBA00022490"/>
    </source>
</evidence>
<dbReference type="SUPFAM" id="SSF50249">
    <property type="entry name" value="Nucleic acid-binding proteins"/>
    <property type="match status" value="1"/>
</dbReference>
<evidence type="ECO:0000259" key="8">
    <source>
        <dbReference type="SMART" id="SM01376"/>
    </source>
</evidence>
<dbReference type="InterPro" id="IPR008991">
    <property type="entry name" value="Translation_prot_SH3-like_sf"/>
</dbReference>
<protein>
    <submittedName>
        <fullName evidence="9">Eukaryotic translation initiation factor 5A</fullName>
    </submittedName>
</protein>
<name>A0A4E0RZH4_FASHE</name>
<gene>
    <name evidence="9" type="ORF">D915_004397</name>
</gene>
<evidence type="ECO:0000256" key="5">
    <source>
        <dbReference type="ARBA" id="ARBA00022884"/>
    </source>
</evidence>
<dbReference type="PIRSF" id="PIRSF003025">
    <property type="entry name" value="eIF5A"/>
    <property type="match status" value="1"/>
</dbReference>
<keyword evidence="7" id="KW-0385">Hypusine</keyword>
<dbReference type="InterPro" id="IPR019769">
    <property type="entry name" value="Trans_elong_IF5A_hypusine_site"/>
</dbReference>
<dbReference type="PROSITE" id="PS00302">
    <property type="entry name" value="IF5A_HYPUSINE"/>
    <property type="match status" value="1"/>
</dbReference>
<dbReference type="InterPro" id="IPR012340">
    <property type="entry name" value="NA-bd_OB-fold"/>
</dbReference>
<dbReference type="Gene3D" id="2.30.30.30">
    <property type="match status" value="1"/>
</dbReference>
<comment type="similarity">
    <text evidence="2">Belongs to the eIF-5A family.</text>
</comment>
<reference evidence="9" key="1">
    <citation type="submission" date="2019-03" db="EMBL/GenBank/DDBJ databases">
        <title>Improved annotation for the trematode Fasciola hepatica.</title>
        <authorList>
            <person name="Choi Y.-J."/>
            <person name="Martin J."/>
            <person name="Mitreva M."/>
        </authorList>
    </citation>
    <scope>NUCLEOTIDE SEQUENCE [LARGE SCALE GENOMIC DNA]</scope>
</reference>
<dbReference type="Gene3D" id="2.40.50.140">
    <property type="entry name" value="Nucleic acid-binding proteins"/>
    <property type="match status" value="1"/>
</dbReference>
<keyword evidence="5" id="KW-0694">RNA-binding</keyword>
<dbReference type="InterPro" id="IPR048670">
    <property type="entry name" value="IF5A-like_N"/>
</dbReference>
<evidence type="ECO:0000256" key="4">
    <source>
        <dbReference type="ARBA" id="ARBA00022768"/>
    </source>
</evidence>
<evidence type="ECO:0000256" key="2">
    <source>
        <dbReference type="ARBA" id="ARBA00006016"/>
    </source>
</evidence>
<evidence type="ECO:0000313" key="9">
    <source>
        <dbReference type="EMBL" id="THD24732.1"/>
    </source>
</evidence>
<evidence type="ECO:0000256" key="6">
    <source>
        <dbReference type="ARBA" id="ARBA00022917"/>
    </source>
</evidence>
<dbReference type="GO" id="GO:0005737">
    <property type="term" value="C:cytoplasm"/>
    <property type="evidence" value="ECO:0007669"/>
    <property type="project" value="UniProtKB-SubCell"/>
</dbReference>
<dbReference type="CDD" id="cd04468">
    <property type="entry name" value="S1_eIF5A"/>
    <property type="match status" value="1"/>
</dbReference>
<dbReference type="Pfam" id="PF01287">
    <property type="entry name" value="eIF-5a"/>
    <property type="match status" value="1"/>
</dbReference>
<keyword evidence="6" id="KW-0648">Protein biosynthesis</keyword>
<dbReference type="Proteomes" id="UP000230066">
    <property type="component" value="Unassembled WGS sequence"/>
</dbReference>
<dbReference type="SMART" id="SM01376">
    <property type="entry name" value="eIF-5a"/>
    <property type="match status" value="1"/>
</dbReference>
<comment type="caution">
    <text evidence="9">The sequence shown here is derived from an EMBL/GenBank/DDBJ whole genome shotgun (WGS) entry which is preliminary data.</text>
</comment>
<dbReference type="NCBIfam" id="TIGR00037">
    <property type="entry name" value="eIF_5A"/>
    <property type="match status" value="1"/>
</dbReference>